<dbReference type="HOGENOM" id="CLU_333908_0_0_2"/>
<dbReference type="Proteomes" id="UP000009007">
    <property type="component" value="Chromosome I"/>
</dbReference>
<dbReference type="FunFam" id="2.60.40.10:FF:000270">
    <property type="entry name" value="Cell surface protein"/>
    <property type="match status" value="2"/>
</dbReference>
<dbReference type="STRING" id="1201294.BN140_1713"/>
<organism evidence="4 5">
    <name type="scientific">Methanoculleus bourgensis (strain ATCC 43281 / DSM 3045 / OCM 15 / MS2)</name>
    <name type="common">Methanogenium bourgense</name>
    <dbReference type="NCBI Taxonomy" id="1201294"/>
    <lineage>
        <taxon>Archaea</taxon>
        <taxon>Methanobacteriati</taxon>
        <taxon>Methanobacteriota</taxon>
        <taxon>Stenosarchaea group</taxon>
        <taxon>Methanomicrobia</taxon>
        <taxon>Methanomicrobiales</taxon>
        <taxon>Methanomicrobiaceae</taxon>
        <taxon>Methanoculleus</taxon>
    </lineage>
</organism>
<dbReference type="Gene3D" id="2.60.40.10">
    <property type="entry name" value="Immunoglobulins"/>
    <property type="match status" value="3"/>
</dbReference>
<dbReference type="InterPro" id="IPR027618">
    <property type="entry name" value="Beta_prop_Msarc"/>
</dbReference>
<protein>
    <submittedName>
        <fullName evidence="4">Cell surface protein</fullName>
    </submittedName>
</protein>
<feature type="domain" description="PKD" evidence="3">
    <location>
        <begin position="330"/>
        <end position="408"/>
    </location>
</feature>
<dbReference type="PANTHER" id="PTHR36842:SF1">
    <property type="entry name" value="PROTEIN TOLB"/>
    <property type="match status" value="1"/>
</dbReference>
<dbReference type="GeneID" id="13356068"/>
<feature type="compositionally biased region" description="Low complexity" evidence="1">
    <location>
        <begin position="561"/>
        <end position="589"/>
    </location>
</feature>
<reference evidence="5" key="1">
    <citation type="journal article" date="2012" name="J. Bacteriol.">
        <title>Complete genome sequence of the hydrogenotrophic, methanogenic archaeon Methanoculleus bourgensis strain MS2T, isolated from a sewage sludge digester.</title>
        <authorList>
            <person name="Maus I."/>
            <person name="Wibberg D."/>
            <person name="Stantscheff R."/>
            <person name="Eikmeyer F.G."/>
            <person name="Seffner A."/>
            <person name="Boelter J."/>
            <person name="Szczepanowski R."/>
            <person name="Blom J."/>
            <person name="Jaenicke S."/>
            <person name="Konig H."/>
            <person name="Puhler A."/>
            <person name="Schluter A."/>
        </authorList>
    </citation>
    <scope>NUCLEOTIDE SEQUENCE [LARGE SCALE GENOMIC DNA]</scope>
    <source>
        <strain evidence="5">ATCC 43281 / DSM 3045 / OCM 15 / MS2</strain>
    </source>
</reference>
<dbReference type="CDD" id="cd00146">
    <property type="entry name" value="PKD"/>
    <property type="match status" value="3"/>
</dbReference>
<dbReference type="SUPFAM" id="SSF50960">
    <property type="entry name" value="TolB, C-terminal domain"/>
    <property type="match status" value="1"/>
</dbReference>
<dbReference type="AlphaFoldDB" id="I7KDA3"/>
<feature type="transmembrane region" description="Helical" evidence="2">
    <location>
        <begin position="829"/>
        <end position="850"/>
    </location>
</feature>
<dbReference type="InterPro" id="IPR000601">
    <property type="entry name" value="PKD_dom"/>
</dbReference>
<dbReference type="PROSITE" id="PS50093">
    <property type="entry name" value="PKD"/>
    <property type="match status" value="3"/>
</dbReference>
<gene>
    <name evidence="4" type="ordered locus">BN140_1713</name>
</gene>
<evidence type="ECO:0000256" key="2">
    <source>
        <dbReference type="SAM" id="Phobius"/>
    </source>
</evidence>
<name>I7KDA3_METBM</name>
<dbReference type="BioCyc" id="MBOU1201294:BN140_RS08555-MONOMER"/>
<accession>I7KDA3</accession>
<feature type="compositionally biased region" description="Low complexity" evidence="1">
    <location>
        <begin position="597"/>
        <end position="621"/>
    </location>
</feature>
<dbReference type="SUPFAM" id="SSF49299">
    <property type="entry name" value="PKD domain"/>
    <property type="match status" value="3"/>
</dbReference>
<evidence type="ECO:0000313" key="4">
    <source>
        <dbReference type="EMBL" id="CCJ36636.1"/>
    </source>
</evidence>
<dbReference type="InterPro" id="IPR022409">
    <property type="entry name" value="PKD/Chitinase_dom"/>
</dbReference>
<keyword evidence="2" id="KW-0472">Membrane</keyword>
<evidence type="ECO:0000313" key="5">
    <source>
        <dbReference type="Proteomes" id="UP000009007"/>
    </source>
</evidence>
<dbReference type="EMBL" id="HE964772">
    <property type="protein sequence ID" value="CCJ36636.1"/>
    <property type="molecule type" value="Genomic_DNA"/>
</dbReference>
<dbReference type="InterPro" id="IPR011042">
    <property type="entry name" value="6-blade_b-propeller_TolB-like"/>
</dbReference>
<dbReference type="Pfam" id="PF18911">
    <property type="entry name" value="PKD_4"/>
    <property type="match status" value="3"/>
</dbReference>
<dbReference type="Gene3D" id="2.120.10.30">
    <property type="entry name" value="TolB, C-terminal domain"/>
    <property type="match status" value="2"/>
</dbReference>
<dbReference type="SMART" id="SM00089">
    <property type="entry name" value="PKD"/>
    <property type="match status" value="3"/>
</dbReference>
<evidence type="ECO:0000259" key="3">
    <source>
        <dbReference type="PROSITE" id="PS50093"/>
    </source>
</evidence>
<dbReference type="InterPro" id="IPR035986">
    <property type="entry name" value="PKD_dom_sf"/>
</dbReference>
<sequence length="855" mass="90115">MTACKALIVICTAIAIGLLASPAMAGERAPGDIVSICIDGGSQEHPGIDGGTVVWEDGRNGKSIYYSSGPGSGGRKVAGGGTGQRYPSVSGDRIVWEENRNMSPDICLFDLSTGVTTALTDDPADQWMPVVHGEHVVWYDARSGSTDICLYAIETGSETFLSCSPVTRWKPALSERYVVWEESTGNGDIWLYDIRSGERRQITGNGDRQTYPSISGSRIIWEDYRNGAPDIYLFDLDDPAAGEQRITEDPGWQVSPAIDGDLIAWEDKRSGTWNVYLCNLVIGKEKQMPVIPSATEQLYPAVSGDRVVWQNGRGEGSDIYAFTYFSGGAPVAEFSANPTEGGAVLNVRFIEQSAGGPDTWDWDFGDGNTSTLQDPWHFYEIPGNYTVSLTVSNAFGSDTVTKTDLIHVGPPEPPIIRFRAVPLSGSAPLTVAFYGDLPDYATAWLWDFGDGKRSTHRDTYHRYDRPGVYDVSLTCDNAGASATHTEYGHITVYEHLAPSFSADARNGTAPLTVRFTDTSTGGPETWVWDFGDGGTSSEENPVHTYVSPGAYDVALAAGNAAGSGTAAEPGYITVHPPTVTPTPTANVTPTPTPTVTPTPTANVTPTQTRTPTPTATQKPPGSSGGGGGGGGSAPINPGWSTPEPNPTPTPTPREADSGSLHLGETGLVDQVARIHAADGIATLTIAEGIRAVDAAGNPLRAVTLATIDAADVPAAPGAYVFAGYACIAGPEEAVFSPPATLAFTFTQEQWDTVYNGSVQGGLVVQRYNRSAGTWEEVPTTVLPETRSVTAEALHLSAYALFVAAPGDGAAQAVAADTGPEPTAGREIPYALLIPGLLALVIAGAGALLYFRKGEP</sequence>
<dbReference type="PATRIC" id="fig|1201294.9.peg.1878"/>
<keyword evidence="5" id="KW-1185">Reference proteome</keyword>
<dbReference type="NCBIfam" id="TIGR04275">
    <property type="entry name" value="beta_prop_Msarc"/>
    <property type="match status" value="5"/>
</dbReference>
<keyword evidence="2" id="KW-1133">Transmembrane helix</keyword>
<dbReference type="RefSeq" id="WP_014867610.1">
    <property type="nucleotide sequence ID" value="NC_018227.2"/>
</dbReference>
<dbReference type="InterPro" id="IPR013783">
    <property type="entry name" value="Ig-like_fold"/>
</dbReference>
<evidence type="ECO:0000256" key="1">
    <source>
        <dbReference type="SAM" id="MobiDB-lite"/>
    </source>
</evidence>
<keyword evidence="2" id="KW-0812">Transmembrane</keyword>
<feature type="domain" description="PKD" evidence="3">
    <location>
        <begin position="496"/>
        <end position="567"/>
    </location>
</feature>
<proteinExistence type="predicted"/>
<feature type="region of interest" description="Disordered" evidence="1">
    <location>
        <begin position="561"/>
        <end position="660"/>
    </location>
</feature>
<feature type="domain" description="PKD" evidence="3">
    <location>
        <begin position="414"/>
        <end position="485"/>
    </location>
</feature>
<feature type="compositionally biased region" description="Gly residues" evidence="1">
    <location>
        <begin position="622"/>
        <end position="632"/>
    </location>
</feature>
<dbReference type="PANTHER" id="PTHR36842">
    <property type="entry name" value="PROTEIN TOLB HOMOLOG"/>
    <property type="match status" value="1"/>
</dbReference>
<dbReference type="KEGG" id="mbg:BN140_1713"/>